<dbReference type="HOGENOM" id="CLU_043196_1_1_1"/>
<organism evidence="4 5">
    <name type="scientific">Sporothrix brasiliensis 5110</name>
    <dbReference type="NCBI Taxonomy" id="1398154"/>
    <lineage>
        <taxon>Eukaryota</taxon>
        <taxon>Fungi</taxon>
        <taxon>Dikarya</taxon>
        <taxon>Ascomycota</taxon>
        <taxon>Pezizomycotina</taxon>
        <taxon>Sordariomycetes</taxon>
        <taxon>Sordariomycetidae</taxon>
        <taxon>Ophiostomatales</taxon>
        <taxon>Ophiostomataceae</taxon>
        <taxon>Sporothrix</taxon>
    </lineage>
</organism>
<dbReference type="PANTHER" id="PTHR21310">
    <property type="entry name" value="AMINOGLYCOSIDE PHOSPHOTRANSFERASE-RELATED-RELATED"/>
    <property type="match status" value="1"/>
</dbReference>
<dbReference type="Proteomes" id="UP000031575">
    <property type="component" value="Unassembled WGS sequence"/>
</dbReference>
<comment type="caution">
    <text evidence="4">The sequence shown here is derived from an EMBL/GenBank/DDBJ whole genome shotgun (WGS) entry which is preliminary data.</text>
</comment>
<evidence type="ECO:0000259" key="3">
    <source>
        <dbReference type="Pfam" id="PF01636"/>
    </source>
</evidence>
<proteinExistence type="predicted"/>
<dbReference type="PANTHER" id="PTHR21310:SF15">
    <property type="entry name" value="AMINOGLYCOSIDE PHOSPHOTRANSFERASE DOMAIN-CONTAINING PROTEIN"/>
    <property type="match status" value="1"/>
</dbReference>
<dbReference type="InterPro" id="IPR051678">
    <property type="entry name" value="AGP_Transferase"/>
</dbReference>
<evidence type="ECO:0000313" key="4">
    <source>
        <dbReference type="EMBL" id="KIH91148.1"/>
    </source>
</evidence>
<reference evidence="4 5" key="1">
    <citation type="journal article" date="2014" name="BMC Genomics">
        <title>Comparative genomics of the major fungal agents of human and animal Sporotrichosis: Sporothrix schenckii and Sporothrix brasiliensis.</title>
        <authorList>
            <person name="Teixeira M.M."/>
            <person name="de Almeida L.G."/>
            <person name="Kubitschek-Barreira P."/>
            <person name="Alves F.L."/>
            <person name="Kioshima E.S."/>
            <person name="Abadio A.K."/>
            <person name="Fernandes L."/>
            <person name="Derengowski L.S."/>
            <person name="Ferreira K.S."/>
            <person name="Souza R.C."/>
            <person name="Ruiz J.C."/>
            <person name="de Andrade N.C."/>
            <person name="Paes H.C."/>
            <person name="Nicola A.M."/>
            <person name="Albuquerque P."/>
            <person name="Gerber A.L."/>
            <person name="Martins V.P."/>
            <person name="Peconick L.D."/>
            <person name="Neto A.V."/>
            <person name="Chaucanez C.B."/>
            <person name="Silva P.A."/>
            <person name="Cunha O.L."/>
            <person name="de Oliveira F.F."/>
            <person name="dos Santos T.C."/>
            <person name="Barros A.L."/>
            <person name="Soares M.A."/>
            <person name="de Oliveira L.M."/>
            <person name="Marini M.M."/>
            <person name="Villalobos-Duno H."/>
            <person name="Cunha M.M."/>
            <person name="de Hoog S."/>
            <person name="da Silveira J.F."/>
            <person name="Henrissat B."/>
            <person name="Nino-Vega G.A."/>
            <person name="Cisalpino P.S."/>
            <person name="Mora-Montes H.M."/>
            <person name="Almeida S.R."/>
            <person name="Stajich J.E."/>
            <person name="Lopes-Bezerra L.M."/>
            <person name="Vasconcelos A.T."/>
            <person name="Felipe M.S."/>
        </authorList>
    </citation>
    <scope>NUCLEOTIDE SEQUENCE [LARGE SCALE GENOMIC DNA]</scope>
    <source>
        <strain evidence="4 5">5110</strain>
    </source>
</reference>
<accession>A0A0C2FJE8</accession>
<dbReference type="InterPro" id="IPR002575">
    <property type="entry name" value="Aminoglycoside_PTrfase"/>
</dbReference>
<feature type="compositionally biased region" description="Basic and acidic residues" evidence="1">
    <location>
        <begin position="529"/>
        <end position="539"/>
    </location>
</feature>
<evidence type="ECO:0000256" key="2">
    <source>
        <dbReference type="SAM" id="SignalP"/>
    </source>
</evidence>
<feature type="domain" description="Aminoglycoside phosphotransferase" evidence="3">
    <location>
        <begin position="53"/>
        <end position="364"/>
    </location>
</feature>
<dbReference type="VEuPathDB" id="FungiDB:SPBR_01596"/>
<dbReference type="OrthoDB" id="5327538at2759"/>
<feature type="signal peptide" evidence="2">
    <location>
        <begin position="1"/>
        <end position="24"/>
    </location>
</feature>
<gene>
    <name evidence="4" type="ORF">SPBR_01596</name>
</gene>
<keyword evidence="5" id="KW-1185">Reference proteome</keyword>
<protein>
    <recommendedName>
        <fullName evidence="3">Aminoglycoside phosphotransferase domain-containing protein</fullName>
    </recommendedName>
</protein>
<name>A0A0C2FJE8_9PEZI</name>
<dbReference type="EMBL" id="AWTV01000007">
    <property type="protein sequence ID" value="KIH91148.1"/>
    <property type="molecule type" value="Genomic_DNA"/>
</dbReference>
<feature type="chain" id="PRO_5002148521" description="Aminoglycoside phosphotransferase domain-containing protein" evidence="2">
    <location>
        <begin position="25"/>
        <end position="552"/>
    </location>
</feature>
<dbReference type="Pfam" id="PF01636">
    <property type="entry name" value="APH"/>
    <property type="match status" value="1"/>
</dbReference>
<keyword evidence="2" id="KW-0732">Signal</keyword>
<dbReference type="SUPFAM" id="SSF56112">
    <property type="entry name" value="Protein kinase-like (PK-like)"/>
    <property type="match status" value="1"/>
</dbReference>
<evidence type="ECO:0000313" key="5">
    <source>
        <dbReference type="Proteomes" id="UP000031575"/>
    </source>
</evidence>
<dbReference type="InterPro" id="IPR011009">
    <property type="entry name" value="Kinase-like_dom_sf"/>
</dbReference>
<dbReference type="AlphaFoldDB" id="A0A0C2FJE8"/>
<feature type="region of interest" description="Disordered" evidence="1">
    <location>
        <begin position="529"/>
        <end position="552"/>
    </location>
</feature>
<sequence length="552" mass="61656">MSKRPRIFSWAQFNLARLLQLAEALHGRPCHCDQDQRPMSGAMNWAIKIQFDDDERMEWIFRSPLPRVCPDDIAGALLASEVATIQCIAERTTVPVPTIFAFCAHSDNDIGVPYILQSKATGTSLIDYSIREATGAGPGLTDDQRATIMGQLGAFARQMAQVRFPKIGSLVRDSAQSDYSVGPCLAPAFVWGERHLLDDLDRGPFDSPRGYFDTLAEALSRHAQELGMDYHALLAPLPRDDDYMDREARRFAGRRWNHFVSVRDKIDHSRNRFAYCMAANILRETVVPYLCCADGGSTDASGYPLIHPDLNVGNIFVDDVMNVTCIIDWSSATTAPLLELLAAPRLWGYMEVVPRLFDTYRDAVHAALPTQHRKTNVEKNAHEGRKDDEEEVFWARASTALVFQRLTRFCSSHDYKDFVTCIQRAKAAADKAAAATINTDVVLNLLEEEARRDANKTLLAELQDDDPPPGTADVQDRVGFFDGDRRAETNNLAVARKLTVMWQMNPRFVADARLWTWLLKALGDIKASSDDIQDAKSEDGNAGGRGRTQTTN</sequence>
<dbReference type="GeneID" id="63674827"/>
<evidence type="ECO:0000256" key="1">
    <source>
        <dbReference type="SAM" id="MobiDB-lite"/>
    </source>
</evidence>
<dbReference type="RefSeq" id="XP_040619158.1">
    <property type="nucleotide sequence ID" value="XM_040759906.1"/>
</dbReference>